<organism evidence="1 2">
    <name type="scientific">Periplaneta fuliginosa densovirus (isolate Guo/2000)</name>
    <name type="common">PfDNV</name>
    <dbReference type="NCBI Taxonomy" id="648333"/>
    <lineage>
        <taxon>Viruses</taxon>
        <taxon>Monodnaviria</taxon>
        <taxon>Shotokuvirae</taxon>
        <taxon>Cossaviricota</taxon>
        <taxon>Quintoviricetes</taxon>
        <taxon>Piccovirales</taxon>
        <taxon>Parvoviridae</taxon>
        <taxon>Densovirinae</taxon>
        <taxon>Pefuambidensovirus</taxon>
        <taxon>Pefuambidensovirus blattodean1</taxon>
    </lineage>
</organism>
<dbReference type="KEGG" id="vg:1457170"/>
<evidence type="ECO:0000313" key="1">
    <source>
        <dbReference type="EMBL" id="AAF04299.1"/>
    </source>
</evidence>
<sequence length="265" mass="30656">MESSQTTVTMSQLWMTLWERYGNECVTMPGFWMRLLETDLEDSSQEEWKTAFLPMVRYWARSNNFNVTSYQELKERLSDLFAGTLATSWPATTQEKLIESLDKLLEQLEITQEICALYQPTTIMSTSSMTARIPMAAVDAKSSKKRQLKLSVAERLENVKRLAQSHQISGTISSSISFPTDGGFSSLKWEGPWSDYRMDIKLYRSEDIKDKTPDKYWEHALLRAQVNYAENHPLKKLLEKVQELIVEMAEGEDDVQVTSAKKWRK</sequence>
<name>Q77NU7_PFDNG</name>
<proteinExistence type="predicted"/>
<reference evidence="1 2" key="1">
    <citation type="journal article" date="2000" name="Acta Virol.">
        <title>Complete sequence and organization of Periplaneta fuliginosa densovirus genome.</title>
        <authorList>
            <person name="Guo H."/>
            <person name="Zhang J."/>
            <person name="Hu Y."/>
        </authorList>
    </citation>
    <scope>NUCLEOTIDE SEQUENCE [LARGE SCALE GENOMIC DNA]</scope>
    <source>
        <strain evidence="2">Isolate Guo/2000</strain>
    </source>
</reference>
<evidence type="ECO:0000313" key="2">
    <source>
        <dbReference type="Proteomes" id="UP000006831"/>
    </source>
</evidence>
<accession>Q77NU7</accession>
<dbReference type="GeneID" id="1457170"/>
<dbReference type="RefSeq" id="NP_051021.1">
    <property type="nucleotide sequence ID" value="NC_000936.1"/>
</dbReference>
<organismHost>
    <name type="scientific">Validiblatta fuliginosa</name>
    <name type="common">Smokybrown cockroach</name>
    <name type="synonym">Periplaneta fuliginosa</name>
    <dbReference type="NCBI Taxonomy" id="36977"/>
</organismHost>
<keyword evidence="2" id="KW-1185">Reference proteome</keyword>
<dbReference type="Proteomes" id="UP000006831">
    <property type="component" value="Segment"/>
</dbReference>
<dbReference type="EMBL" id="AF192260">
    <property type="protein sequence ID" value="AAF04299.1"/>
    <property type="molecule type" value="Genomic_DNA"/>
</dbReference>
<protein>
    <submittedName>
        <fullName evidence="1">Uncharacterized protein</fullName>
    </submittedName>
</protein>